<dbReference type="SUPFAM" id="SSF46626">
    <property type="entry name" value="Cytochrome c"/>
    <property type="match status" value="1"/>
</dbReference>
<dbReference type="InterPro" id="IPR036909">
    <property type="entry name" value="Cyt_c-like_dom_sf"/>
</dbReference>
<keyword evidence="6" id="KW-0732">Signal</keyword>
<dbReference type="KEGG" id="mei:Msip34_0015"/>
<accession>C6X7M2</accession>
<proteinExistence type="predicted"/>
<feature type="binding site" description="covalent" evidence="4">
    <location>
        <position position="78"/>
    </location>
    <ligand>
        <name>heme c</name>
        <dbReference type="ChEBI" id="CHEBI:61717"/>
    </ligand>
</feature>
<dbReference type="Pfam" id="PF00034">
    <property type="entry name" value="Cytochrom_C"/>
    <property type="match status" value="1"/>
</dbReference>
<keyword evidence="2 5" id="KW-0479">Metal-binding</keyword>
<dbReference type="OrthoDB" id="9808312at2"/>
<feature type="domain" description="Cytochrome c" evidence="7">
    <location>
        <begin position="61"/>
        <end position="152"/>
    </location>
</feature>
<dbReference type="RefSeq" id="WP_013440840.1">
    <property type="nucleotide sequence ID" value="NC_012969.1"/>
</dbReference>
<dbReference type="GO" id="GO:0005506">
    <property type="term" value="F:iron ion binding"/>
    <property type="evidence" value="ECO:0007669"/>
    <property type="project" value="InterPro"/>
</dbReference>
<dbReference type="eggNOG" id="COG2010">
    <property type="taxonomic scope" value="Bacteria"/>
</dbReference>
<keyword evidence="1 4" id="KW-0349">Heme</keyword>
<feature type="binding site" description="covalent" evidence="4">
    <location>
        <position position="75"/>
    </location>
    <ligand>
        <name>heme c</name>
        <dbReference type="ChEBI" id="CHEBI:61717"/>
    </ligand>
</feature>
<keyword evidence="9" id="KW-1185">Reference proteome</keyword>
<reference evidence="8 9" key="2">
    <citation type="journal article" date="2011" name="J. Bacteriol.">
        <title>Genomes of three methylotrophs from a single niche uncover genetic and metabolic divergence of Methylophilaceae.</title>
        <authorList>
            <person name="Lapidus A."/>
            <person name="Clum A."/>
            <person name="Labutti K."/>
            <person name="Kaluzhnaya M.G."/>
            <person name="Lim S."/>
            <person name="Beck D.A."/>
            <person name="Glavina Del Rio T."/>
            <person name="Nolan M."/>
            <person name="Mavromatis K."/>
            <person name="Huntemann M."/>
            <person name="Lucas S."/>
            <person name="Lidstrom M.E."/>
            <person name="Ivanova N."/>
            <person name="Chistoserdova L."/>
        </authorList>
    </citation>
    <scope>NUCLEOTIDE SEQUENCE [LARGE SCALE GENOMIC DNA]</scope>
    <source>
        <strain evidence="8 9">SIP3-4</strain>
    </source>
</reference>
<evidence type="ECO:0000256" key="5">
    <source>
        <dbReference type="PIRSR" id="PIRSR000008-2"/>
    </source>
</evidence>
<organism evidence="8 9">
    <name type="scientific">Methylovorus glucosotrophus (strain SIP3-4)</name>
    <dbReference type="NCBI Taxonomy" id="582744"/>
    <lineage>
        <taxon>Bacteria</taxon>
        <taxon>Pseudomonadati</taxon>
        <taxon>Pseudomonadota</taxon>
        <taxon>Betaproteobacteria</taxon>
        <taxon>Nitrosomonadales</taxon>
        <taxon>Methylophilaceae</taxon>
        <taxon>Methylovorus</taxon>
    </lineage>
</organism>
<evidence type="ECO:0000256" key="4">
    <source>
        <dbReference type="PIRSR" id="PIRSR000008-1"/>
    </source>
</evidence>
<evidence type="ECO:0000256" key="1">
    <source>
        <dbReference type="ARBA" id="ARBA00022617"/>
    </source>
</evidence>
<feature type="binding site" description="axial binding residue" evidence="5">
    <location>
        <position position="79"/>
    </location>
    <ligand>
        <name>heme c</name>
        <dbReference type="ChEBI" id="CHEBI:61717"/>
    </ligand>
    <ligandPart>
        <name>Fe</name>
        <dbReference type="ChEBI" id="CHEBI:18248"/>
    </ligandPart>
</feature>
<dbReference type="Proteomes" id="UP000002743">
    <property type="component" value="Chromosome"/>
</dbReference>
<sequence length="155" mass="16195" precursor="true">MMKLRYIALLAIALPYAGNAGISLVSTIDNKPLAIPGAMFDTPAAKEFMSSGKNAYLGNADAIKTGKKIFQMYSCTACHGAKGEGAVGPNLIDDKWNYAKNANDQGIFETIWAGTAGGMGAKGAGAMVPDDPTQGLTPDEVLKVVAFLRSNAVKH</sequence>
<dbReference type="HOGENOM" id="CLU_109361_1_0_4"/>
<evidence type="ECO:0000256" key="3">
    <source>
        <dbReference type="ARBA" id="ARBA00023004"/>
    </source>
</evidence>
<dbReference type="InterPro" id="IPR009153">
    <property type="entry name" value="Cyt_cL"/>
</dbReference>
<dbReference type="EMBL" id="CP001674">
    <property type="protein sequence ID" value="ACT49264.1"/>
    <property type="molecule type" value="Genomic_DNA"/>
</dbReference>
<dbReference type="STRING" id="582744.Msip34_0015"/>
<evidence type="ECO:0000256" key="2">
    <source>
        <dbReference type="ARBA" id="ARBA00022723"/>
    </source>
</evidence>
<dbReference type="PROSITE" id="PS51007">
    <property type="entry name" value="CYTC"/>
    <property type="match status" value="1"/>
</dbReference>
<dbReference type="GO" id="GO:0020037">
    <property type="term" value="F:heme binding"/>
    <property type="evidence" value="ECO:0007669"/>
    <property type="project" value="InterPro"/>
</dbReference>
<protein>
    <submittedName>
        <fullName evidence="8">Cytochrome c class I</fullName>
    </submittedName>
</protein>
<evidence type="ECO:0000313" key="9">
    <source>
        <dbReference type="Proteomes" id="UP000002743"/>
    </source>
</evidence>
<dbReference type="PIRSF" id="PIRSF000008">
    <property type="entry name" value="Cytochrome_c551i"/>
    <property type="match status" value="1"/>
</dbReference>
<dbReference type="GO" id="GO:0009055">
    <property type="term" value="F:electron transfer activity"/>
    <property type="evidence" value="ECO:0007669"/>
    <property type="project" value="InterPro"/>
</dbReference>
<gene>
    <name evidence="8" type="ordered locus">Msip34_0015</name>
</gene>
<dbReference type="Gene3D" id="1.10.760.10">
    <property type="entry name" value="Cytochrome c-like domain"/>
    <property type="match status" value="1"/>
</dbReference>
<dbReference type="AlphaFoldDB" id="C6X7M2"/>
<dbReference type="InterPro" id="IPR009056">
    <property type="entry name" value="Cyt_c-like_dom"/>
</dbReference>
<feature type="chain" id="PRO_5002973779" evidence="6">
    <location>
        <begin position="21"/>
        <end position="155"/>
    </location>
</feature>
<name>C6X7M2_METGS</name>
<dbReference type="GO" id="GO:0042597">
    <property type="term" value="C:periplasmic space"/>
    <property type="evidence" value="ECO:0007669"/>
    <property type="project" value="InterPro"/>
</dbReference>
<feature type="signal peptide" evidence="6">
    <location>
        <begin position="1"/>
        <end position="20"/>
    </location>
</feature>
<keyword evidence="3 5" id="KW-0408">Iron</keyword>
<evidence type="ECO:0000259" key="7">
    <source>
        <dbReference type="PROSITE" id="PS51007"/>
    </source>
</evidence>
<comment type="PTM">
    <text evidence="4">Binds 1 heme c group covalently per subunit.</text>
</comment>
<evidence type="ECO:0000313" key="8">
    <source>
        <dbReference type="EMBL" id="ACT49264.1"/>
    </source>
</evidence>
<evidence type="ECO:0000256" key="6">
    <source>
        <dbReference type="SAM" id="SignalP"/>
    </source>
</evidence>
<reference evidence="9" key="1">
    <citation type="submission" date="2009-07" db="EMBL/GenBank/DDBJ databases">
        <title>Complete sequence of chromosome of Methylovorus sp. SIP3-4.</title>
        <authorList>
            <person name="Lucas S."/>
            <person name="Copeland A."/>
            <person name="Lapidus A."/>
            <person name="Glavina del Rio T."/>
            <person name="Tice H."/>
            <person name="Bruce D."/>
            <person name="Goodwin L."/>
            <person name="Pitluck S."/>
            <person name="Clum A."/>
            <person name="Larimer F."/>
            <person name="Land M."/>
            <person name="Hauser L."/>
            <person name="Kyrpides N."/>
            <person name="Mikhailova N."/>
            <person name="Kayluzhnaya M."/>
            <person name="Chistoserdova L."/>
        </authorList>
    </citation>
    <scope>NUCLEOTIDE SEQUENCE [LARGE SCALE GENOMIC DNA]</scope>
    <source>
        <strain evidence="9">SIP3-4</strain>
    </source>
</reference>